<reference evidence="4 5" key="1">
    <citation type="submission" date="2023-10" db="EMBL/GenBank/DDBJ databases">
        <title>Draft genome sequence of Xylaria bambusicola isolate GMP-LS, the root and basal stem rot pathogen of sugarcane in Indonesia.</title>
        <authorList>
            <person name="Selvaraj P."/>
            <person name="Muralishankar V."/>
            <person name="Muruganantham S."/>
            <person name="Sp S."/>
            <person name="Haryani S."/>
            <person name="Lau K.J.X."/>
            <person name="Naqvi N.I."/>
        </authorList>
    </citation>
    <scope>NUCLEOTIDE SEQUENCE [LARGE SCALE GENOMIC DNA]</scope>
    <source>
        <strain evidence="4">GMP-LS</strain>
    </source>
</reference>
<dbReference type="SUPFAM" id="SSF54106">
    <property type="entry name" value="LysM domain"/>
    <property type="match status" value="1"/>
</dbReference>
<evidence type="ECO:0000259" key="3">
    <source>
        <dbReference type="PROSITE" id="PS51782"/>
    </source>
</evidence>
<dbReference type="CDD" id="cd00118">
    <property type="entry name" value="LysM"/>
    <property type="match status" value="1"/>
</dbReference>
<feature type="domain" description="LysM" evidence="3">
    <location>
        <begin position="156"/>
        <end position="200"/>
    </location>
</feature>
<sequence>MARWSQLDTDEERLPEGMKRIGYDADSQKYTFRDADGSIWESASGNRYGPLRRVTTNASTASVSSSHNEDDERTLFDDDGSTLYEIDDTKPTRPTANFTDFGLDEPARETSWRQEMQPLLNWFLLVGLFLLAVMWFINSGSKDSTEVVRSCDDGTTPYMIKANDTCWAIAEARSVSLDDILEKNKGLDCDILSIGQTVCMPAA</sequence>
<proteinExistence type="predicted"/>
<accession>A0AAN7ZAN6</accession>
<dbReference type="PROSITE" id="PS51782">
    <property type="entry name" value="LYSM"/>
    <property type="match status" value="1"/>
</dbReference>
<name>A0AAN7ZAN6_9PEZI</name>
<evidence type="ECO:0000256" key="1">
    <source>
        <dbReference type="SAM" id="MobiDB-lite"/>
    </source>
</evidence>
<dbReference type="EMBL" id="JAWHQM010000074">
    <property type="protein sequence ID" value="KAK5636667.1"/>
    <property type="molecule type" value="Genomic_DNA"/>
</dbReference>
<gene>
    <name evidence="4" type="ORF">RRF57_012379</name>
</gene>
<dbReference type="Proteomes" id="UP001305414">
    <property type="component" value="Unassembled WGS sequence"/>
</dbReference>
<dbReference type="InterPro" id="IPR018392">
    <property type="entry name" value="LysM"/>
</dbReference>
<organism evidence="4 5">
    <name type="scientific">Xylaria bambusicola</name>
    <dbReference type="NCBI Taxonomy" id="326684"/>
    <lineage>
        <taxon>Eukaryota</taxon>
        <taxon>Fungi</taxon>
        <taxon>Dikarya</taxon>
        <taxon>Ascomycota</taxon>
        <taxon>Pezizomycotina</taxon>
        <taxon>Sordariomycetes</taxon>
        <taxon>Xylariomycetidae</taxon>
        <taxon>Xylariales</taxon>
        <taxon>Xylariaceae</taxon>
        <taxon>Xylaria</taxon>
    </lineage>
</organism>
<keyword evidence="5" id="KW-1185">Reference proteome</keyword>
<evidence type="ECO:0000256" key="2">
    <source>
        <dbReference type="SAM" id="Phobius"/>
    </source>
</evidence>
<protein>
    <recommendedName>
        <fullName evidence="3">LysM domain-containing protein</fullName>
    </recommendedName>
</protein>
<feature type="transmembrane region" description="Helical" evidence="2">
    <location>
        <begin position="119"/>
        <end position="137"/>
    </location>
</feature>
<keyword evidence="2" id="KW-0472">Membrane</keyword>
<dbReference type="SMART" id="SM00257">
    <property type="entry name" value="LysM"/>
    <property type="match status" value="1"/>
</dbReference>
<evidence type="ECO:0000313" key="5">
    <source>
        <dbReference type="Proteomes" id="UP001305414"/>
    </source>
</evidence>
<feature type="region of interest" description="Disordered" evidence="1">
    <location>
        <begin position="1"/>
        <end position="20"/>
    </location>
</feature>
<dbReference type="Pfam" id="PF01476">
    <property type="entry name" value="LysM"/>
    <property type="match status" value="1"/>
</dbReference>
<evidence type="ECO:0000313" key="4">
    <source>
        <dbReference type="EMBL" id="KAK5636667.1"/>
    </source>
</evidence>
<comment type="caution">
    <text evidence="4">The sequence shown here is derived from an EMBL/GenBank/DDBJ whole genome shotgun (WGS) entry which is preliminary data.</text>
</comment>
<dbReference type="InterPro" id="IPR036779">
    <property type="entry name" value="LysM_dom_sf"/>
</dbReference>
<keyword evidence="2" id="KW-1133">Transmembrane helix</keyword>
<dbReference type="AlphaFoldDB" id="A0AAN7ZAN6"/>
<keyword evidence="2" id="KW-0812">Transmembrane</keyword>
<dbReference type="Gene3D" id="3.10.350.10">
    <property type="entry name" value="LysM domain"/>
    <property type="match status" value="1"/>
</dbReference>